<dbReference type="PANTHER" id="PTHR47072">
    <property type="match status" value="1"/>
</dbReference>
<sequence length="173" mass="19661">MVTAPQSVWDTFTARKNKDALHWRDKLFPYFDDLAPLYDGRYAEGKTRHGMDHYTRKTMNGPAHSTQDTNKEEIERFVAIEEKKLKDPYSINKCITVLEGLHGLQIGDILVTADIFNAIADGAHLEWPFATFIYIKHTMVSGAELRQIVPVELSSGRPQFVLWVEALSNVVLA</sequence>
<evidence type="ECO:0000313" key="1">
    <source>
        <dbReference type="EMBL" id="KAF0920435.1"/>
    </source>
</evidence>
<name>A0A6G1E5Q3_9ORYZ</name>
<accession>A0A6G1E5Q3</accession>
<dbReference type="Proteomes" id="UP000479710">
    <property type="component" value="Unassembled WGS sequence"/>
</dbReference>
<evidence type="ECO:0000313" key="2">
    <source>
        <dbReference type="Proteomes" id="UP000479710"/>
    </source>
</evidence>
<proteinExistence type="predicted"/>
<dbReference type="OrthoDB" id="683390at2759"/>
<organism evidence="1 2">
    <name type="scientific">Oryza meyeriana var. granulata</name>
    <dbReference type="NCBI Taxonomy" id="110450"/>
    <lineage>
        <taxon>Eukaryota</taxon>
        <taxon>Viridiplantae</taxon>
        <taxon>Streptophyta</taxon>
        <taxon>Embryophyta</taxon>
        <taxon>Tracheophyta</taxon>
        <taxon>Spermatophyta</taxon>
        <taxon>Magnoliopsida</taxon>
        <taxon>Liliopsida</taxon>
        <taxon>Poales</taxon>
        <taxon>Poaceae</taxon>
        <taxon>BOP clade</taxon>
        <taxon>Oryzoideae</taxon>
        <taxon>Oryzeae</taxon>
        <taxon>Oryzinae</taxon>
        <taxon>Oryza</taxon>
        <taxon>Oryza meyeriana</taxon>
    </lineage>
</organism>
<dbReference type="EMBL" id="SPHZ02000005">
    <property type="protein sequence ID" value="KAF0920435.1"/>
    <property type="molecule type" value="Genomic_DNA"/>
</dbReference>
<reference evidence="1 2" key="1">
    <citation type="submission" date="2019-11" db="EMBL/GenBank/DDBJ databases">
        <title>Whole genome sequence of Oryza granulata.</title>
        <authorList>
            <person name="Li W."/>
        </authorList>
    </citation>
    <scope>NUCLEOTIDE SEQUENCE [LARGE SCALE GENOMIC DNA]</scope>
    <source>
        <strain evidence="2">cv. Menghai</strain>
        <tissue evidence="1">Leaf</tissue>
    </source>
</reference>
<gene>
    <name evidence="1" type="ORF">E2562_035148</name>
</gene>
<comment type="caution">
    <text evidence="1">The sequence shown here is derived from an EMBL/GenBank/DDBJ whole genome shotgun (WGS) entry which is preliminary data.</text>
</comment>
<dbReference type="AlphaFoldDB" id="A0A6G1E5Q3"/>
<protein>
    <submittedName>
        <fullName evidence="1">Uncharacterized protein</fullName>
    </submittedName>
</protein>
<dbReference type="PANTHER" id="PTHR47072:SF1">
    <property type="entry name" value="OS09G0122200 PROTEIN"/>
    <property type="match status" value="1"/>
</dbReference>
<keyword evidence="2" id="KW-1185">Reference proteome</keyword>